<dbReference type="InterPro" id="IPR013320">
    <property type="entry name" value="ConA-like_dom_sf"/>
</dbReference>
<dbReference type="InParanoid" id="A0A2G5CKQ2"/>
<evidence type="ECO:0000259" key="2">
    <source>
        <dbReference type="Pfam" id="PF00139"/>
    </source>
</evidence>
<keyword evidence="1" id="KW-0430">Lectin</keyword>
<evidence type="ECO:0000256" key="1">
    <source>
        <dbReference type="ARBA" id="ARBA00022734"/>
    </source>
</evidence>
<evidence type="ECO:0000313" key="4">
    <source>
        <dbReference type="Proteomes" id="UP000230069"/>
    </source>
</evidence>
<proteinExistence type="predicted"/>
<dbReference type="Proteomes" id="UP000230069">
    <property type="component" value="Unassembled WGS sequence"/>
</dbReference>
<dbReference type="EMBL" id="KZ305064">
    <property type="protein sequence ID" value="PIA31866.1"/>
    <property type="molecule type" value="Genomic_DNA"/>
</dbReference>
<feature type="non-terminal residue" evidence="3">
    <location>
        <position position="1"/>
    </location>
</feature>
<dbReference type="OrthoDB" id="543442at2759"/>
<dbReference type="InterPro" id="IPR001220">
    <property type="entry name" value="Legume_lectin_dom"/>
</dbReference>
<dbReference type="SUPFAM" id="SSF49899">
    <property type="entry name" value="Concanavalin A-like lectins/glucanases"/>
    <property type="match status" value="1"/>
</dbReference>
<accession>A0A2G5CKQ2</accession>
<keyword evidence="4" id="KW-1185">Reference proteome</keyword>
<protein>
    <recommendedName>
        <fullName evidence="2">Legume lectin domain-containing protein</fullName>
    </recommendedName>
</protein>
<evidence type="ECO:0000313" key="3">
    <source>
        <dbReference type="EMBL" id="PIA31866.1"/>
    </source>
</evidence>
<dbReference type="AlphaFoldDB" id="A0A2G5CKQ2"/>
<dbReference type="GO" id="GO:0030246">
    <property type="term" value="F:carbohydrate binding"/>
    <property type="evidence" value="ECO:0007669"/>
    <property type="project" value="UniProtKB-KW"/>
</dbReference>
<name>A0A2G5CKQ2_AQUCA</name>
<dbReference type="STRING" id="218851.A0A2G5CKQ2"/>
<sequence>SNGYQTPISAQHLELFNRTNDGKPDNRVLGVEFDVFENQEFNYIDNKLIIMWLKHNKGMNYQVWIDYSDFLLNVTMAPAYMKRPRKVGYSISFNCYGQSNEMAQALPNSSMQGSSSSDSSSSDDDYDDDMIDLLMVRYILECESLFVDKIPCRTFMLSGKKYIEYVTREGLVVEDELDFGVVQEGIQVDVPTEPDECILCIGILDYVNNVSLL</sequence>
<dbReference type="Pfam" id="PF00139">
    <property type="entry name" value="Lectin_legB"/>
    <property type="match status" value="1"/>
</dbReference>
<gene>
    <name evidence="3" type="ORF">AQUCO_04700011v1</name>
</gene>
<reference evidence="3 4" key="1">
    <citation type="submission" date="2017-09" db="EMBL/GenBank/DDBJ databases">
        <title>WGS assembly of Aquilegia coerulea Goldsmith.</title>
        <authorList>
            <person name="Hodges S."/>
            <person name="Kramer E."/>
            <person name="Nordborg M."/>
            <person name="Tomkins J."/>
            <person name="Borevitz J."/>
            <person name="Derieg N."/>
            <person name="Yan J."/>
            <person name="Mihaltcheva S."/>
            <person name="Hayes R.D."/>
            <person name="Rokhsar D."/>
        </authorList>
    </citation>
    <scope>NUCLEOTIDE SEQUENCE [LARGE SCALE GENOMIC DNA]</scope>
    <source>
        <strain evidence="4">cv. Goldsmith</strain>
    </source>
</reference>
<feature type="domain" description="Legume lectin" evidence="2">
    <location>
        <begin position="9"/>
        <end position="120"/>
    </location>
</feature>
<organism evidence="3 4">
    <name type="scientific">Aquilegia coerulea</name>
    <name type="common">Rocky mountain columbine</name>
    <dbReference type="NCBI Taxonomy" id="218851"/>
    <lineage>
        <taxon>Eukaryota</taxon>
        <taxon>Viridiplantae</taxon>
        <taxon>Streptophyta</taxon>
        <taxon>Embryophyta</taxon>
        <taxon>Tracheophyta</taxon>
        <taxon>Spermatophyta</taxon>
        <taxon>Magnoliopsida</taxon>
        <taxon>Ranunculales</taxon>
        <taxon>Ranunculaceae</taxon>
        <taxon>Thalictroideae</taxon>
        <taxon>Aquilegia</taxon>
    </lineage>
</organism>
<dbReference type="Gene3D" id="2.60.120.200">
    <property type="match status" value="1"/>
</dbReference>